<comment type="caution">
    <text evidence="2">The sequence shown here is derived from an EMBL/GenBank/DDBJ whole genome shotgun (WGS) entry which is preliminary data.</text>
</comment>
<dbReference type="RefSeq" id="XP_037168598.1">
    <property type="nucleotide sequence ID" value="XM_037304505.1"/>
</dbReference>
<organism evidence="2 3">
    <name type="scientific">Letharia columbiana</name>
    <dbReference type="NCBI Taxonomy" id="112416"/>
    <lineage>
        <taxon>Eukaryota</taxon>
        <taxon>Fungi</taxon>
        <taxon>Dikarya</taxon>
        <taxon>Ascomycota</taxon>
        <taxon>Pezizomycotina</taxon>
        <taxon>Lecanoromycetes</taxon>
        <taxon>OSLEUM clade</taxon>
        <taxon>Lecanoromycetidae</taxon>
        <taxon>Lecanorales</taxon>
        <taxon>Lecanorineae</taxon>
        <taxon>Parmeliaceae</taxon>
        <taxon>Letharia</taxon>
    </lineage>
</organism>
<dbReference type="EMBL" id="JACCJC010000006">
    <property type="protein sequence ID" value="KAF6239311.1"/>
    <property type="molecule type" value="Genomic_DNA"/>
</dbReference>
<protein>
    <submittedName>
        <fullName evidence="2">Uncharacterized protein</fullName>
    </submittedName>
</protein>
<dbReference type="GeneID" id="59284245"/>
<evidence type="ECO:0000313" key="2">
    <source>
        <dbReference type="EMBL" id="KAF6239311.1"/>
    </source>
</evidence>
<dbReference type="OrthoDB" id="72726at2759"/>
<dbReference type="Proteomes" id="UP000578531">
    <property type="component" value="Unassembled WGS sequence"/>
</dbReference>
<evidence type="ECO:0000256" key="1">
    <source>
        <dbReference type="SAM" id="MobiDB-lite"/>
    </source>
</evidence>
<gene>
    <name evidence="2" type="ORF">HO173_002573</name>
</gene>
<keyword evidence="3" id="KW-1185">Reference proteome</keyword>
<feature type="region of interest" description="Disordered" evidence="1">
    <location>
        <begin position="14"/>
        <end position="44"/>
    </location>
</feature>
<reference evidence="2 3" key="1">
    <citation type="journal article" date="2020" name="Genomics">
        <title>Complete, high-quality genomes from long-read metagenomic sequencing of two wolf lichen thalli reveals enigmatic genome architecture.</title>
        <authorList>
            <person name="McKenzie S.K."/>
            <person name="Walston R.F."/>
            <person name="Allen J.L."/>
        </authorList>
    </citation>
    <scope>NUCLEOTIDE SEQUENCE [LARGE SCALE GENOMIC DNA]</scope>
    <source>
        <strain evidence="2">WasteWater2</strain>
    </source>
</reference>
<accession>A0A8H6G2F3</accession>
<proteinExistence type="predicted"/>
<name>A0A8H6G2F3_9LECA</name>
<evidence type="ECO:0000313" key="3">
    <source>
        <dbReference type="Proteomes" id="UP000578531"/>
    </source>
</evidence>
<feature type="compositionally biased region" description="Polar residues" evidence="1">
    <location>
        <begin position="14"/>
        <end position="32"/>
    </location>
</feature>
<dbReference type="AlphaFoldDB" id="A0A8H6G2F3"/>
<sequence>MAIDWSFQSGPIGTVHQLNTGRTSQPPTMVSQSPPPAMGRIYKPSKLTPPQSFTRFLALPLEIRNQIYASHFRATTITYPTFTPPPLLSTSHGIHTEALPSLRPNATYNLLTTEHLVDHLTTLTPASLAQLRHISLRGLPLPVYPSDDDSCYHTHLFPSLLPLFQGLRLDTLEVTDAYHGEDVCEDGWGHNATYYDLEGMIKEGQGWKELVFESASDRWLDAVVFESRAADGAVTRETNGRDKQPGAWDRMVKERDGEESGARVEMWSRREGGVWRKVEGDYNAEVEDPAGQGCFEGNGEPVLSIERQGDGESDVGPVRPSIEVRVRRGKGAEYVQDGRSMDEHKYSRKLREMFEKLGWREIKAQGLFIPGAEDDPTSHL</sequence>